<dbReference type="AlphaFoldDB" id="A0AAV0BB42"/>
<organism evidence="2 3">
    <name type="scientific">Phakopsora pachyrhizi</name>
    <name type="common">Asian soybean rust disease fungus</name>
    <dbReference type="NCBI Taxonomy" id="170000"/>
    <lineage>
        <taxon>Eukaryota</taxon>
        <taxon>Fungi</taxon>
        <taxon>Dikarya</taxon>
        <taxon>Basidiomycota</taxon>
        <taxon>Pucciniomycotina</taxon>
        <taxon>Pucciniomycetes</taxon>
        <taxon>Pucciniales</taxon>
        <taxon>Phakopsoraceae</taxon>
        <taxon>Phakopsora</taxon>
    </lineage>
</organism>
<keyword evidence="1" id="KW-0472">Membrane</keyword>
<accession>A0AAV0BB42</accession>
<keyword evidence="1" id="KW-1133">Transmembrane helix</keyword>
<name>A0AAV0BB42_PHAPC</name>
<evidence type="ECO:0000313" key="3">
    <source>
        <dbReference type="Proteomes" id="UP001153365"/>
    </source>
</evidence>
<gene>
    <name evidence="2" type="ORF">PPACK8108_LOCUS16043</name>
</gene>
<evidence type="ECO:0000256" key="1">
    <source>
        <dbReference type="SAM" id="Phobius"/>
    </source>
</evidence>
<evidence type="ECO:0000313" key="2">
    <source>
        <dbReference type="EMBL" id="CAH7682887.1"/>
    </source>
</evidence>
<comment type="caution">
    <text evidence="2">The sequence shown here is derived from an EMBL/GenBank/DDBJ whole genome shotgun (WGS) entry which is preliminary data.</text>
</comment>
<protein>
    <submittedName>
        <fullName evidence="2">Uncharacterized protein</fullName>
    </submittedName>
</protein>
<feature type="transmembrane region" description="Helical" evidence="1">
    <location>
        <begin position="12"/>
        <end position="36"/>
    </location>
</feature>
<sequence>MWNWPPSGNNFGIFLAALVIQEWILFILSLSTSSMIEEPVWGGRSMGEIDVDGFDMKWPEDPGEEKSYLPEEDWQLQLASNVLLNLIRCIACHKLPIREGRES</sequence>
<keyword evidence="3" id="KW-1185">Reference proteome</keyword>
<dbReference type="EMBL" id="CALTRL010004328">
    <property type="protein sequence ID" value="CAH7682887.1"/>
    <property type="molecule type" value="Genomic_DNA"/>
</dbReference>
<reference evidence="2" key="1">
    <citation type="submission" date="2022-06" db="EMBL/GenBank/DDBJ databases">
        <authorList>
            <consortium name="SYNGENTA / RWTH Aachen University"/>
        </authorList>
    </citation>
    <scope>NUCLEOTIDE SEQUENCE</scope>
</reference>
<keyword evidence="1" id="KW-0812">Transmembrane</keyword>
<proteinExistence type="predicted"/>
<dbReference type="Proteomes" id="UP001153365">
    <property type="component" value="Unassembled WGS sequence"/>
</dbReference>